<dbReference type="EMBL" id="JBIAQY010000003">
    <property type="protein sequence ID" value="MFF3568283.1"/>
    <property type="molecule type" value="Genomic_DNA"/>
</dbReference>
<reference evidence="3 4" key="1">
    <citation type="submission" date="2024-10" db="EMBL/GenBank/DDBJ databases">
        <title>The Natural Products Discovery Center: Release of the First 8490 Sequenced Strains for Exploring Actinobacteria Biosynthetic Diversity.</title>
        <authorList>
            <person name="Kalkreuter E."/>
            <person name="Kautsar S.A."/>
            <person name="Yang D."/>
            <person name="Bader C.D."/>
            <person name="Teijaro C.N."/>
            <person name="Fluegel L."/>
            <person name="Davis C.M."/>
            <person name="Simpson J.R."/>
            <person name="Lauterbach L."/>
            <person name="Steele A.D."/>
            <person name="Gui C."/>
            <person name="Meng S."/>
            <person name="Li G."/>
            <person name="Viehrig K."/>
            <person name="Ye F."/>
            <person name="Su P."/>
            <person name="Kiefer A.F."/>
            <person name="Nichols A."/>
            <person name="Cepeda A.J."/>
            <person name="Yan W."/>
            <person name="Fan B."/>
            <person name="Jiang Y."/>
            <person name="Adhikari A."/>
            <person name="Zheng C.-J."/>
            <person name="Schuster L."/>
            <person name="Cowan T.M."/>
            <person name="Smanski M.J."/>
            <person name="Chevrette M.G."/>
            <person name="De Carvalho L.P.S."/>
            <person name="Shen B."/>
        </authorList>
    </citation>
    <scope>NUCLEOTIDE SEQUENCE [LARGE SCALE GENOMIC DNA]</scope>
    <source>
        <strain evidence="3 4">NPDC002593</strain>
    </source>
</reference>
<protein>
    <submittedName>
        <fullName evidence="3">Uncharacterized protein</fullName>
    </submittedName>
</protein>
<feature type="transmembrane region" description="Helical" evidence="2">
    <location>
        <begin position="27"/>
        <end position="51"/>
    </location>
</feature>
<feature type="region of interest" description="Disordered" evidence="1">
    <location>
        <begin position="58"/>
        <end position="110"/>
    </location>
</feature>
<feature type="compositionally biased region" description="Low complexity" evidence="1">
    <location>
        <begin position="89"/>
        <end position="110"/>
    </location>
</feature>
<comment type="caution">
    <text evidence="3">The sequence shown here is derived from an EMBL/GenBank/DDBJ whole genome shotgun (WGS) entry which is preliminary data.</text>
</comment>
<dbReference type="Proteomes" id="UP001601992">
    <property type="component" value="Unassembled WGS sequence"/>
</dbReference>
<sequence length="110" mass="11035">MESTATEQVAGDLSKGSPVKTTRTRRIVSRVAIAGALAVVPVAAVAVPAFAATPNATAIDWQHPGGPGGDHRGGPGGGDHRHDGPGPQGPQFPQFPQGPQQFLPQTGSAG</sequence>
<feature type="compositionally biased region" description="Basic and acidic residues" evidence="1">
    <location>
        <begin position="69"/>
        <end position="84"/>
    </location>
</feature>
<gene>
    <name evidence="3" type="ORF">ACFYXQ_10970</name>
</gene>
<keyword evidence="2" id="KW-0812">Transmembrane</keyword>
<feature type="region of interest" description="Disordered" evidence="1">
    <location>
        <begin position="1"/>
        <end position="25"/>
    </location>
</feature>
<organism evidence="3 4">
    <name type="scientific">Nocardia jiangxiensis</name>
    <dbReference type="NCBI Taxonomy" id="282685"/>
    <lineage>
        <taxon>Bacteria</taxon>
        <taxon>Bacillati</taxon>
        <taxon>Actinomycetota</taxon>
        <taxon>Actinomycetes</taxon>
        <taxon>Mycobacteriales</taxon>
        <taxon>Nocardiaceae</taxon>
        <taxon>Nocardia</taxon>
    </lineage>
</organism>
<keyword evidence="4" id="KW-1185">Reference proteome</keyword>
<evidence type="ECO:0000313" key="4">
    <source>
        <dbReference type="Proteomes" id="UP001601992"/>
    </source>
</evidence>
<dbReference type="RefSeq" id="WP_387403388.1">
    <property type="nucleotide sequence ID" value="NZ_JBIAQY010000003.1"/>
</dbReference>
<keyword evidence="2" id="KW-0472">Membrane</keyword>
<evidence type="ECO:0000256" key="1">
    <source>
        <dbReference type="SAM" id="MobiDB-lite"/>
    </source>
</evidence>
<evidence type="ECO:0000256" key="2">
    <source>
        <dbReference type="SAM" id="Phobius"/>
    </source>
</evidence>
<evidence type="ECO:0000313" key="3">
    <source>
        <dbReference type="EMBL" id="MFF3568283.1"/>
    </source>
</evidence>
<accession>A0ABW6RY51</accession>
<proteinExistence type="predicted"/>
<name>A0ABW6RY51_9NOCA</name>
<keyword evidence="2" id="KW-1133">Transmembrane helix</keyword>